<name>M1AKR5_SOLTU</name>
<reference evidence="4" key="2">
    <citation type="submission" date="2015-06" db="UniProtKB">
        <authorList>
            <consortium name="EnsemblPlants"/>
        </authorList>
    </citation>
    <scope>IDENTIFICATION</scope>
    <source>
        <strain evidence="4">DM1-3 516 R44</strain>
    </source>
</reference>
<feature type="repeat" description="PPR" evidence="3">
    <location>
        <begin position="193"/>
        <end position="227"/>
    </location>
</feature>
<evidence type="ECO:0000313" key="4">
    <source>
        <dbReference type="EnsemblPlants" id="PGSC0003DMT400024891"/>
    </source>
</evidence>
<evidence type="ECO:0000313" key="5">
    <source>
        <dbReference type="Proteomes" id="UP000011115"/>
    </source>
</evidence>
<comment type="similarity">
    <text evidence="1">Belongs to the PPR family. P subfamily.</text>
</comment>
<keyword evidence="2" id="KW-0677">Repeat</keyword>
<dbReference type="NCBIfam" id="TIGR00756">
    <property type="entry name" value="PPR"/>
    <property type="match status" value="2"/>
</dbReference>
<dbReference type="eggNOG" id="KOG4197">
    <property type="taxonomic scope" value="Eukaryota"/>
</dbReference>
<evidence type="ECO:0000256" key="2">
    <source>
        <dbReference type="ARBA" id="ARBA00022737"/>
    </source>
</evidence>
<dbReference type="Pfam" id="PF01535">
    <property type="entry name" value="PPR"/>
    <property type="match status" value="1"/>
</dbReference>
<dbReference type="InterPro" id="IPR011990">
    <property type="entry name" value="TPR-like_helical_dom_sf"/>
</dbReference>
<protein>
    <submittedName>
        <fullName evidence="4">Pentatricopeptide repeat-containing protein</fullName>
    </submittedName>
</protein>
<proteinExistence type="inferred from homology"/>
<evidence type="ECO:0000256" key="1">
    <source>
        <dbReference type="ARBA" id="ARBA00007626"/>
    </source>
</evidence>
<reference evidence="5" key="1">
    <citation type="journal article" date="2011" name="Nature">
        <title>Genome sequence and analysis of the tuber crop potato.</title>
        <authorList>
            <consortium name="The Potato Genome Sequencing Consortium"/>
        </authorList>
    </citation>
    <scope>NUCLEOTIDE SEQUENCE [LARGE SCALE GENOMIC DNA]</scope>
    <source>
        <strain evidence="5">cv. DM1-3 516 R44</strain>
    </source>
</reference>
<dbReference type="Proteomes" id="UP000011115">
    <property type="component" value="Unassembled WGS sequence"/>
</dbReference>
<organism evidence="4 5">
    <name type="scientific">Solanum tuberosum</name>
    <name type="common">Potato</name>
    <dbReference type="NCBI Taxonomy" id="4113"/>
    <lineage>
        <taxon>Eukaryota</taxon>
        <taxon>Viridiplantae</taxon>
        <taxon>Streptophyta</taxon>
        <taxon>Embryophyta</taxon>
        <taxon>Tracheophyta</taxon>
        <taxon>Spermatophyta</taxon>
        <taxon>Magnoliopsida</taxon>
        <taxon>eudicotyledons</taxon>
        <taxon>Gunneridae</taxon>
        <taxon>Pentapetalae</taxon>
        <taxon>asterids</taxon>
        <taxon>lamiids</taxon>
        <taxon>Solanales</taxon>
        <taxon>Solanaceae</taxon>
        <taxon>Solanoideae</taxon>
        <taxon>Solaneae</taxon>
        <taxon>Solanum</taxon>
    </lineage>
</organism>
<feature type="repeat" description="PPR" evidence="3">
    <location>
        <begin position="228"/>
        <end position="262"/>
    </location>
</feature>
<keyword evidence="5" id="KW-1185">Reference proteome</keyword>
<dbReference type="InterPro" id="IPR002885">
    <property type="entry name" value="PPR_rpt"/>
</dbReference>
<sequence length="265" mass="29714">MAVPKRQFLMAAARRLCLPKSTIRGVATCASLVSTTHLENSPKSDDTFVVQKILWNLKQGKPVTKSLHGLNPSTFLEVLVDCRDNLHLAQKFINLVSVNCPNFKHCTSSLSATVHVLIRSKRVADAQGFILRMIRRSGVSRIEIVESLVSTYEVCGSNPYVFDLLIRTYVQARKIREAVEVFKLLQRRNLCVPINACNGLLGGLVKIGWVDLAWEVYGEMTGSSIQPNVYTLNIMVNALCKDGKIESTNPFIEEMEKEGESFRIW</sequence>
<accession>M1AKR5</accession>
<dbReference type="Gramene" id="PGSC0003DMT400024891">
    <property type="protein sequence ID" value="PGSC0003DMT400024891"/>
    <property type="gene ID" value="PGSC0003DMG401009622"/>
</dbReference>
<dbReference type="HOGENOM" id="CLU_1051340_0_0_1"/>
<evidence type="ECO:0000256" key="3">
    <source>
        <dbReference type="PROSITE-ProRule" id="PRU00708"/>
    </source>
</evidence>
<dbReference type="PaxDb" id="4113-PGSC0003DMT400024891"/>
<dbReference type="AlphaFoldDB" id="M1AKR5"/>
<dbReference type="PANTHER" id="PTHR47447:SF28">
    <property type="entry name" value="PENTACOTRIPEPTIDE-REPEAT REGION OF PRORP DOMAIN-CONTAINING PROTEIN"/>
    <property type="match status" value="1"/>
</dbReference>
<dbReference type="Gene3D" id="1.25.40.10">
    <property type="entry name" value="Tetratricopeptide repeat domain"/>
    <property type="match status" value="2"/>
</dbReference>
<feature type="repeat" description="PPR" evidence="3">
    <location>
        <begin position="158"/>
        <end position="192"/>
    </location>
</feature>
<dbReference type="InParanoid" id="M1AKR5"/>
<dbReference type="PANTHER" id="PTHR47447">
    <property type="entry name" value="OS03G0856100 PROTEIN"/>
    <property type="match status" value="1"/>
</dbReference>
<dbReference type="EnsemblPlants" id="PGSC0003DMT400024891">
    <property type="protein sequence ID" value="PGSC0003DMT400024891"/>
    <property type="gene ID" value="PGSC0003DMG401009622"/>
</dbReference>
<dbReference type="PROSITE" id="PS51375">
    <property type="entry name" value="PPR"/>
    <property type="match status" value="3"/>
</dbReference>
<dbReference type="Pfam" id="PF13041">
    <property type="entry name" value="PPR_2"/>
    <property type="match status" value="1"/>
</dbReference>